<evidence type="ECO:0000313" key="2">
    <source>
        <dbReference type="Proteomes" id="UP000335978"/>
    </source>
</evidence>
<sequence>MVFLENFKTIVKEIYRNELDLTQRDESKRFYILTGYDLTMGLLKYIERNPHQNASILSILDYYRMDYQELHDFIKLNSAEIPEFFSTEALSFEAFKDVKSYNFGLFLEVYMEQEK</sequence>
<gene>
    <name evidence="1" type="ORF">GCV64_14960</name>
</gene>
<evidence type="ECO:0000313" key="1">
    <source>
        <dbReference type="EMBL" id="EDH0842384.1"/>
    </source>
</evidence>
<dbReference type="Proteomes" id="UP000335978">
    <property type="component" value="Unassembled WGS sequence"/>
</dbReference>
<dbReference type="AlphaFoldDB" id="A0A9P2FF16"/>
<name>A0A9P2FF16_LISMN</name>
<accession>A0A9P2FF16</accession>
<proteinExistence type="predicted"/>
<reference evidence="1 2" key="1">
    <citation type="submission" date="2019-10" db="EMBL/GenBank/DDBJ databases">
        <authorList>
            <consortium name="GenomeTrakr: Next Generation Sequencing Network for Food Pathogen Tracability"/>
        </authorList>
    </citation>
    <scope>NUCLEOTIDE SEQUENCE [LARGE SCALE GENOMIC DNA]</scope>
    <source>
        <strain evidence="1 2">CFSAN085184</strain>
    </source>
</reference>
<protein>
    <submittedName>
        <fullName evidence="1">Uncharacterized protein</fullName>
    </submittedName>
</protein>
<dbReference type="EMBL" id="AAMGHX010000007">
    <property type="protein sequence ID" value="EDH0842384.1"/>
    <property type="molecule type" value="Genomic_DNA"/>
</dbReference>
<comment type="caution">
    <text evidence="1">The sequence shown here is derived from an EMBL/GenBank/DDBJ whole genome shotgun (WGS) entry which is preliminary data.</text>
</comment>
<organism evidence="1 2">
    <name type="scientific">Listeria monocytogenes</name>
    <dbReference type="NCBI Taxonomy" id="1639"/>
    <lineage>
        <taxon>Bacteria</taxon>
        <taxon>Bacillati</taxon>
        <taxon>Bacillota</taxon>
        <taxon>Bacilli</taxon>
        <taxon>Bacillales</taxon>
        <taxon>Listeriaceae</taxon>
        <taxon>Listeria</taxon>
    </lineage>
</organism>